<feature type="transmembrane region" description="Helical" evidence="1">
    <location>
        <begin position="188"/>
        <end position="207"/>
    </location>
</feature>
<feature type="transmembrane region" description="Helical" evidence="1">
    <location>
        <begin position="146"/>
        <end position="168"/>
    </location>
</feature>
<sequence>MSSDEGPWWDTSRWPPVEYGAALGCGLCLLGLAGSYLHGRHLGGSLGSAWRFHRWSNIAILLAVVNGCAMAAMAMNVFLFADANESRLAEPLEFLPTVKARNAVRIGCICLFVEGIITTLVAGLSFKMVAPWDADAWGRFVRRERWQIVVLQLWWGLTFFASWIARVALISMYRRFHDTLPPRIREQLLGEMVTAFVDTFFVIWWCFASTWCRRTEYTPYTCPACDGDGNCTECVHGLQYHSA</sequence>
<feature type="transmembrane region" description="Helical" evidence="1">
    <location>
        <begin position="58"/>
        <end position="83"/>
    </location>
</feature>
<protein>
    <submittedName>
        <fullName evidence="2">Uncharacterized protein</fullName>
    </submittedName>
</protein>
<feature type="transmembrane region" description="Helical" evidence="1">
    <location>
        <begin position="103"/>
        <end position="126"/>
    </location>
</feature>
<gene>
    <name evidence="2" type="ORF">NDES1114_LOCUS34108</name>
</gene>
<evidence type="ECO:0000313" key="2">
    <source>
        <dbReference type="EMBL" id="CAD9153419.1"/>
    </source>
</evidence>
<feature type="transmembrane region" description="Helical" evidence="1">
    <location>
        <begin position="20"/>
        <end position="37"/>
    </location>
</feature>
<accession>A0A7S1R1G4</accession>
<keyword evidence="1" id="KW-0472">Membrane</keyword>
<keyword evidence="1" id="KW-0812">Transmembrane</keyword>
<organism evidence="2">
    <name type="scientific">Neobodo designis</name>
    <name type="common">Flagellated protozoan</name>
    <name type="synonym">Bodo designis</name>
    <dbReference type="NCBI Taxonomy" id="312471"/>
    <lineage>
        <taxon>Eukaryota</taxon>
        <taxon>Discoba</taxon>
        <taxon>Euglenozoa</taxon>
        <taxon>Kinetoplastea</taxon>
        <taxon>Metakinetoplastina</taxon>
        <taxon>Neobodonida</taxon>
        <taxon>Neobodo</taxon>
    </lineage>
</organism>
<dbReference type="AlphaFoldDB" id="A0A7S1R1G4"/>
<proteinExistence type="predicted"/>
<name>A0A7S1R1G4_NEODS</name>
<evidence type="ECO:0000256" key="1">
    <source>
        <dbReference type="SAM" id="Phobius"/>
    </source>
</evidence>
<reference evidence="2" key="1">
    <citation type="submission" date="2021-01" db="EMBL/GenBank/DDBJ databases">
        <authorList>
            <person name="Corre E."/>
            <person name="Pelletier E."/>
            <person name="Niang G."/>
            <person name="Scheremetjew M."/>
            <person name="Finn R."/>
            <person name="Kale V."/>
            <person name="Holt S."/>
            <person name="Cochrane G."/>
            <person name="Meng A."/>
            <person name="Brown T."/>
            <person name="Cohen L."/>
        </authorList>
    </citation>
    <scope>NUCLEOTIDE SEQUENCE</scope>
    <source>
        <strain evidence="2">CCAP 1951/1</strain>
    </source>
</reference>
<keyword evidence="1" id="KW-1133">Transmembrane helix</keyword>
<dbReference type="EMBL" id="HBGF01050904">
    <property type="protein sequence ID" value="CAD9153419.1"/>
    <property type="molecule type" value="Transcribed_RNA"/>
</dbReference>